<dbReference type="PATRIC" id="fig|1349767.4.peg.615"/>
<proteinExistence type="predicted"/>
<gene>
    <name evidence="1" type="primary">wbxY</name>
    <name evidence="1" type="ORF">GJA_4037</name>
</gene>
<protein>
    <recommendedName>
        <fullName evidence="3">3-deoxy-D-manno-oct-2-ulosonic acid (Kdo) hydroxylase family protein</fullName>
    </recommendedName>
</protein>
<dbReference type="RefSeq" id="WP_038495200.1">
    <property type="nucleotide sequence ID" value="NZ_BCTH01000014.1"/>
</dbReference>
<dbReference type="KEGG" id="jag:GJA_4037"/>
<reference evidence="1 2" key="1">
    <citation type="journal article" date="2015" name="Genome Announc.">
        <title>Genome Sequence of Mushroom Soft-Rot Pathogen Janthinobacterium agaricidamnosum.</title>
        <authorList>
            <person name="Graupner K."/>
            <person name="Lackner G."/>
            <person name="Hertweck C."/>
        </authorList>
    </citation>
    <scope>NUCLEOTIDE SEQUENCE [LARGE SCALE GENOMIC DNA]</scope>
    <source>
        <strain evidence="2">NBRC 102515 / DSM 9628</strain>
    </source>
</reference>
<dbReference type="Proteomes" id="UP000027604">
    <property type="component" value="Chromosome I"/>
</dbReference>
<dbReference type="AlphaFoldDB" id="W0VBI6"/>
<dbReference type="eggNOG" id="ENOG502Z7Z3">
    <property type="taxonomic scope" value="Bacteria"/>
</dbReference>
<organism evidence="1 2">
    <name type="scientific">Janthinobacterium agaricidamnosum NBRC 102515 = DSM 9628</name>
    <dbReference type="NCBI Taxonomy" id="1349767"/>
    <lineage>
        <taxon>Bacteria</taxon>
        <taxon>Pseudomonadati</taxon>
        <taxon>Pseudomonadota</taxon>
        <taxon>Betaproteobacteria</taxon>
        <taxon>Burkholderiales</taxon>
        <taxon>Oxalobacteraceae</taxon>
        <taxon>Janthinobacterium</taxon>
    </lineage>
</organism>
<evidence type="ECO:0000313" key="1">
    <source>
        <dbReference type="EMBL" id="CDG84647.1"/>
    </source>
</evidence>
<name>W0VBI6_9BURK</name>
<dbReference type="EMBL" id="HG322949">
    <property type="protein sequence ID" value="CDG84647.1"/>
    <property type="molecule type" value="Genomic_DNA"/>
</dbReference>
<accession>W0VBI6</accession>
<sequence length="288" mass="31981">MSDIVELSVASWDNTGAPALQASALQALESGKLLLLPQLPFVLTDHEMPLLTSIEGSAKNISWDAKRGVRGNSPGRDPALLDTMMRRYATYTRALMDALLPSYGHKIKQGNTSFRPVEISGRVTSWRKDDTRLHVDSFPSSPNRGERILRIFSNVNPNGLSRVWKLGAPFEDVAQRFLRSAGKPFPGSATLLQYLGLTKSRRSAYDHYMLQLHDKMKADLAYQAQVPHTVHAFMPGQTWMVYTDQVSHAALSGQHVLEQTWLLPPEAMAEPSHSPLAVLERLLGAKLT</sequence>
<evidence type="ECO:0000313" key="2">
    <source>
        <dbReference type="Proteomes" id="UP000027604"/>
    </source>
</evidence>
<dbReference type="STRING" id="1349767.GJA_4037"/>
<dbReference type="InterPro" id="IPR021266">
    <property type="entry name" value="Kdo_hydroxlase"/>
</dbReference>
<evidence type="ECO:0008006" key="3">
    <source>
        <dbReference type="Google" id="ProtNLM"/>
    </source>
</evidence>
<dbReference type="OrthoDB" id="21302at2"/>
<dbReference type="HOGENOM" id="CLU_083861_0_0_4"/>
<dbReference type="Pfam" id="PF11004">
    <property type="entry name" value="Kdo_hydroxy"/>
    <property type="match status" value="1"/>
</dbReference>
<keyword evidence="2" id="KW-1185">Reference proteome</keyword>